<proteinExistence type="predicted"/>
<protein>
    <submittedName>
        <fullName evidence="1">Uncharacterized protein</fullName>
    </submittedName>
</protein>
<dbReference type="EMBL" id="JBICBT010000468">
    <property type="protein sequence ID" value="KAL3112506.1"/>
    <property type="molecule type" value="Genomic_DNA"/>
</dbReference>
<dbReference type="Proteomes" id="UP001620626">
    <property type="component" value="Unassembled WGS sequence"/>
</dbReference>
<comment type="caution">
    <text evidence="1">The sequence shown here is derived from an EMBL/GenBank/DDBJ whole genome shotgun (WGS) entry which is preliminary data.</text>
</comment>
<evidence type="ECO:0000313" key="2">
    <source>
        <dbReference type="Proteomes" id="UP001620626"/>
    </source>
</evidence>
<keyword evidence="2" id="KW-1185">Reference proteome</keyword>
<dbReference type="AlphaFoldDB" id="A0ABD2LBD4"/>
<evidence type="ECO:0000313" key="1">
    <source>
        <dbReference type="EMBL" id="KAL3112506.1"/>
    </source>
</evidence>
<reference evidence="1 2" key="1">
    <citation type="submission" date="2024-10" db="EMBL/GenBank/DDBJ databases">
        <authorList>
            <person name="Kim D."/>
        </authorList>
    </citation>
    <scope>NUCLEOTIDE SEQUENCE [LARGE SCALE GENOMIC DNA]</scope>
    <source>
        <strain evidence="1">BH-2024</strain>
    </source>
</reference>
<accession>A0ABD2LBD4</accession>
<name>A0ABD2LBD4_9BILA</name>
<gene>
    <name evidence="1" type="ORF">niasHT_018712</name>
</gene>
<organism evidence="1 2">
    <name type="scientific">Heterodera trifolii</name>
    <dbReference type="NCBI Taxonomy" id="157864"/>
    <lineage>
        <taxon>Eukaryota</taxon>
        <taxon>Metazoa</taxon>
        <taxon>Ecdysozoa</taxon>
        <taxon>Nematoda</taxon>
        <taxon>Chromadorea</taxon>
        <taxon>Rhabditida</taxon>
        <taxon>Tylenchina</taxon>
        <taxon>Tylenchomorpha</taxon>
        <taxon>Tylenchoidea</taxon>
        <taxon>Heteroderidae</taxon>
        <taxon>Heteroderinae</taxon>
        <taxon>Heterodera</taxon>
    </lineage>
</organism>
<sequence>MAKWAISHIGTNWHAVILCQKWRPMEPTDVDLLSKVELGGLMYWIDKLRPFPDLPANDRSVLFKQYSVRKLFSL</sequence>